<comment type="caution">
    <text evidence="1">The sequence shown here is derived from an EMBL/GenBank/DDBJ whole genome shotgun (WGS) entry which is preliminary data.</text>
</comment>
<accession>A0ACC0VZU1</accession>
<sequence>MSVDETMNIGGYSNVRRLTTNEKSVVRALAEAGSSTSSILSYLKNNLGNQWTTRTEIDNEKAAERKAFLDGKSSVQALFEIITNGDFIYDMKVDENECPGLYRAYLAHIKGKIIGCWTDQYLHFGTTSTSRGEGNHFMLKKYLKIANGDLLTVLKNLEHLLAAQFTDLNAAMESEKIFIAHRHKLDFMHPFVKKISQFALDKMLRQYERVTQIGDNEAYADMFRKICGIPCQHVIMDKMEGSGGFDLHDFHSQWHFHQNPIFTDSGGASNEAPLSPRRKE</sequence>
<keyword evidence="2" id="KW-1185">Reference proteome</keyword>
<organism evidence="1 2">
    <name type="scientific">Peronosclerospora sorghi</name>
    <dbReference type="NCBI Taxonomy" id="230839"/>
    <lineage>
        <taxon>Eukaryota</taxon>
        <taxon>Sar</taxon>
        <taxon>Stramenopiles</taxon>
        <taxon>Oomycota</taxon>
        <taxon>Peronosporomycetes</taxon>
        <taxon>Peronosporales</taxon>
        <taxon>Peronosporaceae</taxon>
        <taxon>Peronosclerospora</taxon>
    </lineage>
</organism>
<name>A0ACC0VZU1_9STRA</name>
<evidence type="ECO:0000313" key="2">
    <source>
        <dbReference type="Proteomes" id="UP001163321"/>
    </source>
</evidence>
<protein>
    <submittedName>
        <fullName evidence="1">Uncharacterized protein</fullName>
    </submittedName>
</protein>
<evidence type="ECO:0000313" key="1">
    <source>
        <dbReference type="EMBL" id="KAI9910986.1"/>
    </source>
</evidence>
<reference evidence="1 2" key="1">
    <citation type="journal article" date="2022" name="bioRxiv">
        <title>The genome of the oomycete Peronosclerospora sorghi, a cosmopolitan pathogen of maize and sorghum, is inflated with dispersed pseudogenes.</title>
        <authorList>
            <person name="Fletcher K."/>
            <person name="Martin F."/>
            <person name="Isakeit T."/>
            <person name="Cavanaugh K."/>
            <person name="Magill C."/>
            <person name="Michelmore R."/>
        </authorList>
    </citation>
    <scope>NUCLEOTIDE SEQUENCE [LARGE SCALE GENOMIC DNA]</scope>
    <source>
        <strain evidence="1">P6</strain>
    </source>
</reference>
<dbReference type="Proteomes" id="UP001163321">
    <property type="component" value="Chromosome 6"/>
</dbReference>
<dbReference type="EMBL" id="CM047585">
    <property type="protein sequence ID" value="KAI9910986.1"/>
    <property type="molecule type" value="Genomic_DNA"/>
</dbReference>
<gene>
    <name evidence="1" type="ORF">PsorP6_010898</name>
</gene>
<proteinExistence type="predicted"/>